<organism evidence="2 3">
    <name type="scientific">Colletotrichum cuscutae</name>
    <dbReference type="NCBI Taxonomy" id="1209917"/>
    <lineage>
        <taxon>Eukaryota</taxon>
        <taxon>Fungi</taxon>
        <taxon>Dikarya</taxon>
        <taxon>Ascomycota</taxon>
        <taxon>Pezizomycotina</taxon>
        <taxon>Sordariomycetes</taxon>
        <taxon>Hypocreomycetidae</taxon>
        <taxon>Glomerellales</taxon>
        <taxon>Glomerellaceae</taxon>
        <taxon>Colletotrichum</taxon>
        <taxon>Colletotrichum acutatum species complex</taxon>
    </lineage>
</organism>
<feature type="region of interest" description="Disordered" evidence="1">
    <location>
        <begin position="555"/>
        <end position="577"/>
    </location>
</feature>
<name>A0AAI9TXL4_9PEZI</name>
<protein>
    <submittedName>
        <fullName evidence="2">Uncharacterized protein</fullName>
    </submittedName>
</protein>
<dbReference type="Proteomes" id="UP001239213">
    <property type="component" value="Unassembled WGS sequence"/>
</dbReference>
<comment type="caution">
    <text evidence="2">The sequence shown here is derived from an EMBL/GenBank/DDBJ whole genome shotgun (WGS) entry which is preliminary data.</text>
</comment>
<feature type="non-terminal residue" evidence="2">
    <location>
        <position position="679"/>
    </location>
</feature>
<reference evidence="2" key="1">
    <citation type="submission" date="2016-11" db="EMBL/GenBank/DDBJ databases">
        <title>The genome sequence of Colletotrichum cuscutae.</title>
        <authorList>
            <person name="Baroncelli R."/>
        </authorList>
    </citation>
    <scope>NUCLEOTIDE SEQUENCE</scope>
    <source>
        <strain evidence="2">IMI 304802</strain>
    </source>
</reference>
<keyword evidence="3" id="KW-1185">Reference proteome</keyword>
<evidence type="ECO:0000313" key="2">
    <source>
        <dbReference type="EMBL" id="KAK1446543.1"/>
    </source>
</evidence>
<evidence type="ECO:0000313" key="3">
    <source>
        <dbReference type="Proteomes" id="UP001239213"/>
    </source>
</evidence>
<evidence type="ECO:0000256" key="1">
    <source>
        <dbReference type="SAM" id="MobiDB-lite"/>
    </source>
</evidence>
<proteinExistence type="predicted"/>
<dbReference type="EMBL" id="MPDP01000319">
    <property type="protein sequence ID" value="KAK1446543.1"/>
    <property type="molecule type" value="Genomic_DNA"/>
</dbReference>
<accession>A0AAI9TXL4</accession>
<gene>
    <name evidence="2" type="ORF">CCUS01_12410</name>
</gene>
<sequence>MCASRNRARYPYGLLIDTIRVHSYHRPPPLPPRHLRLVCRPTTLTVSHDRITVVERDPIESEGQREDRPRKKEISLPSPIRNSAERQYIDYGMNGPEPPRTERRYSAHRCFAAVVHQPILLSPPSHVAVLSGQHAATRPMEVFEPVFWKADCSPFDTLHVPRTGWLACTTLVRRRTIAAVERGAGPEGLGTDYMRSGKSVEQPLWSRLWAAMSHVAEVPSSSYASLLASCQPTGIAGTPDLWRRTLGGGGGGGPGGWGGGGWGGRVGGGAGGGGGGGVGGGGGGGGGGGERVRVGGRNLAGNSPLSPHSAVQPSSMPQSIAVRNFHPMGLSLDSTWFARNMRTHCVDKSLLLPLRVLVLLFLVASHPHWKRADRILDAEVGVHDTSSSSPRVICFRRIMGMSLINLGAYKAQGQKPLASNPTLGLQVGQGVKNGHNGPHPLLHRWSPLMCPKVKPTKLGQGPGIKRADGKFPLTRLDRPSSGCKVVGTNIEMVSESRVVVVAGRKKWGTSRERRLHAYAFRHRTPLAPPKHDFLLIAAQSLGCSSSPDKYRYQKPGRCLGRQGKENERKKRANPGLRDSQGQPIDWLVGCRLVGILGIVRLRQLPTVFVAKNVRFHFAQYLKVNPAWERYASSTTLRLASPTNRNSTHTVHSIASTVLTRASNIIQIAYIPGVTNRATP</sequence>
<feature type="compositionally biased region" description="Basic and acidic residues" evidence="1">
    <location>
        <begin position="55"/>
        <end position="74"/>
    </location>
</feature>
<dbReference type="AlphaFoldDB" id="A0AAI9TXL4"/>
<feature type="region of interest" description="Disordered" evidence="1">
    <location>
        <begin position="55"/>
        <end position="79"/>
    </location>
</feature>